<reference evidence="1 2" key="1">
    <citation type="submission" date="2020-04" db="EMBL/GenBank/DDBJ databases">
        <authorList>
            <person name="Liu S."/>
        </authorList>
    </citation>
    <scope>NUCLEOTIDE SEQUENCE [LARGE SCALE GENOMIC DNA]</scope>
    <source>
        <strain evidence="1 2">CGMCC 1.15091</strain>
    </source>
</reference>
<dbReference type="Pfam" id="PF04286">
    <property type="entry name" value="DUF445"/>
    <property type="match status" value="1"/>
</dbReference>
<dbReference type="PANTHER" id="PTHR38442">
    <property type="entry name" value="INNER MEMBRANE PROTEIN-RELATED"/>
    <property type="match status" value="1"/>
</dbReference>
<feature type="non-terminal residue" evidence="1">
    <location>
        <position position="1"/>
    </location>
</feature>
<gene>
    <name evidence="1" type="ORF">HER39_12260</name>
</gene>
<keyword evidence="2" id="KW-1185">Reference proteome</keyword>
<organism evidence="1 2">
    <name type="scientific">Arthrobacter deserti</name>
    <dbReference type="NCBI Taxonomy" id="1742687"/>
    <lineage>
        <taxon>Bacteria</taxon>
        <taxon>Bacillati</taxon>
        <taxon>Actinomycetota</taxon>
        <taxon>Actinomycetes</taxon>
        <taxon>Micrococcales</taxon>
        <taxon>Micrococcaceae</taxon>
        <taxon>Arthrobacter</taxon>
    </lineage>
</organism>
<sequence>RAAAEGGMVGALADWFAVTALFKHPMGLRIPH</sequence>
<evidence type="ECO:0000313" key="1">
    <source>
        <dbReference type="EMBL" id="NKX51326.1"/>
    </source>
</evidence>
<dbReference type="InterPro" id="IPR007383">
    <property type="entry name" value="DUF445"/>
</dbReference>
<proteinExistence type="predicted"/>
<name>A0ABX1JSL5_9MICC</name>
<accession>A0ABX1JSL5</accession>
<dbReference type="Proteomes" id="UP000523795">
    <property type="component" value="Unassembled WGS sequence"/>
</dbReference>
<protein>
    <submittedName>
        <fullName evidence="1">DUF445 family protein</fullName>
    </submittedName>
</protein>
<dbReference type="PANTHER" id="PTHR38442:SF1">
    <property type="entry name" value="INNER MEMBRANE PROTEIN"/>
    <property type="match status" value="1"/>
</dbReference>
<feature type="non-terminal residue" evidence="1">
    <location>
        <position position="32"/>
    </location>
</feature>
<evidence type="ECO:0000313" key="2">
    <source>
        <dbReference type="Proteomes" id="UP000523795"/>
    </source>
</evidence>
<dbReference type="EMBL" id="JAAZSR010000209">
    <property type="protein sequence ID" value="NKX51326.1"/>
    <property type="molecule type" value="Genomic_DNA"/>
</dbReference>
<comment type="caution">
    <text evidence="1">The sequence shown here is derived from an EMBL/GenBank/DDBJ whole genome shotgun (WGS) entry which is preliminary data.</text>
</comment>